<name>A0A151WW03_9HYME</name>
<dbReference type="Gene3D" id="3.30.497.10">
    <property type="entry name" value="Antithrombin, subunit I, domain 2"/>
    <property type="match status" value="1"/>
</dbReference>
<comment type="similarity">
    <text evidence="2">Belongs to the glutamate-gated ion channel (TC 1.A.10.1) family.</text>
</comment>
<evidence type="ECO:0000256" key="3">
    <source>
        <dbReference type="ARBA" id="ARBA00022475"/>
    </source>
</evidence>
<evidence type="ECO:0000256" key="12">
    <source>
        <dbReference type="SAM" id="Phobius"/>
    </source>
</evidence>
<feature type="chain" id="PRO_5007591441" evidence="13">
    <location>
        <begin position="19"/>
        <end position="1622"/>
    </location>
</feature>
<dbReference type="FunFam" id="1.10.287.70:FF:000143">
    <property type="entry name" value="Probable glutamate receptor"/>
    <property type="match status" value="1"/>
</dbReference>
<proteinExistence type="inferred from homology"/>
<gene>
    <name evidence="16" type="ORF">ALC60_08696</name>
</gene>
<evidence type="ECO:0000256" key="5">
    <source>
        <dbReference type="ARBA" id="ARBA00022692"/>
    </source>
</evidence>
<dbReference type="GO" id="GO:0005886">
    <property type="term" value="C:plasma membrane"/>
    <property type="evidence" value="ECO:0007669"/>
    <property type="project" value="UniProtKB-SubCell"/>
</dbReference>
<feature type="signal peptide" evidence="13">
    <location>
        <begin position="1"/>
        <end position="18"/>
    </location>
</feature>
<evidence type="ECO:0000259" key="15">
    <source>
        <dbReference type="Pfam" id="PF00079"/>
    </source>
</evidence>
<evidence type="ECO:0000256" key="1">
    <source>
        <dbReference type="ARBA" id="ARBA00004651"/>
    </source>
</evidence>
<keyword evidence="5 12" id="KW-0812">Transmembrane</keyword>
<evidence type="ECO:0000256" key="10">
    <source>
        <dbReference type="ARBA" id="ARBA00023180"/>
    </source>
</evidence>
<dbReference type="EMBL" id="KQ982691">
    <property type="protein sequence ID" value="KYQ52082.1"/>
    <property type="molecule type" value="Genomic_DNA"/>
</dbReference>
<evidence type="ECO:0000256" key="13">
    <source>
        <dbReference type="SAM" id="SignalP"/>
    </source>
</evidence>
<dbReference type="InterPro" id="IPR042178">
    <property type="entry name" value="Serpin_sf_1"/>
</dbReference>
<feature type="domain" description="Serpin" evidence="15">
    <location>
        <begin position="1429"/>
        <end position="1616"/>
    </location>
</feature>
<dbReference type="SUPFAM" id="SSF56574">
    <property type="entry name" value="Serpins"/>
    <property type="match status" value="1"/>
</dbReference>
<evidence type="ECO:0000256" key="2">
    <source>
        <dbReference type="ARBA" id="ARBA00008685"/>
    </source>
</evidence>
<feature type="transmembrane region" description="Helical" evidence="12">
    <location>
        <begin position="561"/>
        <end position="578"/>
    </location>
</feature>
<dbReference type="InterPro" id="IPR036186">
    <property type="entry name" value="Serpin_sf"/>
</dbReference>
<evidence type="ECO:0000256" key="6">
    <source>
        <dbReference type="ARBA" id="ARBA00022900"/>
    </source>
</evidence>
<evidence type="ECO:0000313" key="16">
    <source>
        <dbReference type="EMBL" id="KYQ52082.1"/>
    </source>
</evidence>
<evidence type="ECO:0000256" key="4">
    <source>
        <dbReference type="ARBA" id="ARBA00022690"/>
    </source>
</evidence>
<keyword evidence="3" id="KW-1003">Cell membrane</keyword>
<feature type="compositionally biased region" description="Polar residues" evidence="11">
    <location>
        <begin position="1070"/>
        <end position="1085"/>
    </location>
</feature>
<dbReference type="Pfam" id="PF00079">
    <property type="entry name" value="Serpin"/>
    <property type="match status" value="1"/>
</dbReference>
<dbReference type="STRING" id="64791.A0A151WW03"/>
<keyword evidence="7 12" id="KW-1133">Transmembrane helix</keyword>
<dbReference type="InterPro" id="IPR052192">
    <property type="entry name" value="Insect_Ionotropic_Sensory_Rcpt"/>
</dbReference>
<dbReference type="PANTHER" id="PTHR42643:SF24">
    <property type="entry name" value="IONOTROPIC RECEPTOR 60A"/>
    <property type="match status" value="1"/>
</dbReference>
<dbReference type="Gene3D" id="1.10.287.70">
    <property type="match status" value="1"/>
</dbReference>
<feature type="region of interest" description="Disordered" evidence="11">
    <location>
        <begin position="1070"/>
        <end position="1097"/>
    </location>
</feature>
<keyword evidence="9 16" id="KW-0675">Receptor</keyword>
<organism evidence="16 17">
    <name type="scientific">Mycetomoellerius zeteki</name>
    <dbReference type="NCBI Taxonomy" id="64791"/>
    <lineage>
        <taxon>Eukaryota</taxon>
        <taxon>Metazoa</taxon>
        <taxon>Ecdysozoa</taxon>
        <taxon>Arthropoda</taxon>
        <taxon>Hexapoda</taxon>
        <taxon>Insecta</taxon>
        <taxon>Pterygota</taxon>
        <taxon>Neoptera</taxon>
        <taxon>Endopterygota</taxon>
        <taxon>Hymenoptera</taxon>
        <taxon>Apocrita</taxon>
        <taxon>Aculeata</taxon>
        <taxon>Formicoidea</taxon>
        <taxon>Formicidae</taxon>
        <taxon>Myrmicinae</taxon>
        <taxon>Mycetomoellerius</taxon>
    </lineage>
</organism>
<evidence type="ECO:0000256" key="7">
    <source>
        <dbReference type="ARBA" id="ARBA00022989"/>
    </source>
</evidence>
<dbReference type="Gene3D" id="3.40.190.10">
    <property type="entry name" value="Periplasmic binding protein-like II"/>
    <property type="match status" value="1"/>
</dbReference>
<feature type="region of interest" description="Disordered" evidence="11">
    <location>
        <begin position="969"/>
        <end position="998"/>
    </location>
</feature>
<evidence type="ECO:0000256" key="11">
    <source>
        <dbReference type="SAM" id="MobiDB-lite"/>
    </source>
</evidence>
<dbReference type="InterPro" id="IPR001320">
    <property type="entry name" value="Iontro_rcpt_C"/>
</dbReference>
<sequence>MDMISVFFLVWTLNSGDAFSDFPSLMSSNASMAVVIDKNFFDNKAEYRDIVKNIYSFITAITKEEMHMADIDVQIFRGTKINNLRDFTVLLSVATCYQMWSLHDAARKEELIHLAITDQDCPRLPDSEGVSIPLILPGKELSQIFFDIRTIDALLWNNVNILHDDTFDRDTIGKVTKALSSPLPNKKFNLVTRALFAFKHANSERDRRYYIKDMLESFHVEQLGKCFLVIVTIDTAADVMEVAKSLNMALPDSQWLYVITDSVVRNSTNITTFTDLLTEGSNVAFIYNMTDNDTYCNVNLKCHIQMLISALSNALKMSLMIEIELYSHMTDEEFELVRLNKQERRQEILKSIKIKLIEDNFSMGGVCGKCLFWRFASAITWGNFFVHGKNVAHLIESGTWIPILGANFTDVFFPHIIHGFRGINLPIATYHNPPWQTISLTNSGEKEYGGLLFDVVKYLGKKLNFTYSVLSPAVNRTKFTHNDTVANAVLMSTTREMPSQIIDMILDKKVLLAACAYTVNDHGKEQINFTLPIFMQTYSFLTAKPGQLSRALLFTAPFTKETWVCLAASIIIMGPILYMIHKYSPSSTKTSGLNSCRQCIWNVYGALLQQGGMYLPHSDSARLLVGVWWLVVMILVATYSGSLVAFLTFPNMDSAILTVDDLIAHKSKLTWGFPNGSFLEQYLKNAEEEKYHILLERAIIHNMTQEVEMFKQIKAGKHVLIDWRSTLRFLMRSDLLLTKECSFSLSTDEFMDEPIAMIIAKDSPYTKIINAELHRMHESGLMNKWITEQIPVKDKCSDNFANQGVEERKVNVTDMQGIFFVLFMAVSSAFAYRYDPWYRADTQRPVDAITDVVNELGVRILQQYLTRGNVAFSPTGVAFVLAALYEGSAGRGSQQIAEAIGLPANRDVTRIGFRDIHRRLRSYLNADGFLGGLTLSRENTRLRPEYEDILRFYGFDLSSIEQEANVTVSMEDSSGITELPTSTIGSSMPSTEMANTENVPDMTTTTSTGAITTLPPAGAETTVVPSTAAGVTQQTVTMASTGATDVQSTLAPVTSTGTIVQNTVPTQSTNSLTAVTSDESIQPTPSAGAETVASSPNTPITPIVNTDSQMIPTTTVVTVANNQDQQTSPTIIASDSATSASVSNESVQPSTDAGMTTAAATDANVTVSMSTDVSTFATNTEVPMTTNMLSSDPPATIVADPSTDALAASSVNMTPINTIIPNTILSTVTMNSLTTVVPVMLNSANVTISSPVTETVMMNGVNSQSSTEISADTSVENTPGMTTVNDLTMTTMTNIDDAVAVNSVTTVVPPVSATNANNLAENNFMIANSTMSSIDNQTAASLVDENTISNRKKKDITNLTDNIINSNTVKDELQDRSPNLRKRKARSLRGYFSSYPDEGIWMQNLEIWKSYNTVNPSESSIGDSSAEMSFLVNGCDISSVSASRYIAVLPFAYFPSLQAVALEFPLDDPRYNIILFMPTDKTDTLRLARDLSGKSLRLLRKRLQPTWVRATIPSFMLRGFVTLTSFLQRLGILDVFEPRVADLSPMTSDLGVYARDVQQSIGVNIRNYMKPDRTHSRNGLFERAGPEPFTALHPFLYFIVDTETSVSLIAGRVDDPLNSRIL</sequence>
<evidence type="ECO:0000256" key="9">
    <source>
        <dbReference type="ARBA" id="ARBA00023170"/>
    </source>
</evidence>
<dbReference type="InterPro" id="IPR042185">
    <property type="entry name" value="Serpin_sf_2"/>
</dbReference>
<feature type="domain" description="Ionotropic glutamate receptor C-terminal" evidence="14">
    <location>
        <begin position="560"/>
        <end position="825"/>
    </location>
</feature>
<evidence type="ECO:0000259" key="14">
    <source>
        <dbReference type="Pfam" id="PF00060"/>
    </source>
</evidence>
<dbReference type="Pfam" id="PF00060">
    <property type="entry name" value="Lig_chan"/>
    <property type="match status" value="1"/>
</dbReference>
<protein>
    <submittedName>
        <fullName evidence="16">Glutamate receptor delta-2 subunit</fullName>
    </submittedName>
</protein>
<accession>A0A151WW03</accession>
<keyword evidence="4" id="KW-0646">Protease inhibitor</keyword>
<dbReference type="GO" id="GO:0004867">
    <property type="term" value="F:serine-type endopeptidase inhibitor activity"/>
    <property type="evidence" value="ECO:0007669"/>
    <property type="project" value="UniProtKB-KW"/>
</dbReference>
<dbReference type="GO" id="GO:0015276">
    <property type="term" value="F:ligand-gated monoatomic ion channel activity"/>
    <property type="evidence" value="ECO:0007669"/>
    <property type="project" value="InterPro"/>
</dbReference>
<evidence type="ECO:0000313" key="17">
    <source>
        <dbReference type="Proteomes" id="UP000075809"/>
    </source>
</evidence>
<comment type="subcellular location">
    <subcellularLocation>
        <location evidence="1">Cell membrane</location>
        <topology evidence="1">Multi-pass membrane protein</topology>
    </subcellularLocation>
</comment>
<reference evidence="16 17" key="1">
    <citation type="submission" date="2015-09" db="EMBL/GenBank/DDBJ databases">
        <title>Trachymyrmex zeteki WGS genome.</title>
        <authorList>
            <person name="Nygaard S."/>
            <person name="Hu H."/>
            <person name="Boomsma J."/>
            <person name="Zhang G."/>
        </authorList>
    </citation>
    <scope>NUCLEOTIDE SEQUENCE [LARGE SCALE GENOMIC DNA]</scope>
    <source>
        <strain evidence="16">Tzet28-1</strain>
        <tissue evidence="16">Whole body</tissue>
    </source>
</reference>
<keyword evidence="8 12" id="KW-0472">Membrane</keyword>
<dbReference type="InterPro" id="IPR023796">
    <property type="entry name" value="Serpin_dom"/>
</dbReference>
<dbReference type="GO" id="GO:0050906">
    <property type="term" value="P:detection of stimulus involved in sensory perception"/>
    <property type="evidence" value="ECO:0007669"/>
    <property type="project" value="UniProtKB-ARBA"/>
</dbReference>
<dbReference type="SUPFAM" id="SSF53850">
    <property type="entry name" value="Periplasmic binding protein-like II"/>
    <property type="match status" value="1"/>
</dbReference>
<dbReference type="Proteomes" id="UP000075809">
    <property type="component" value="Unassembled WGS sequence"/>
</dbReference>
<feature type="transmembrane region" description="Helical" evidence="12">
    <location>
        <begin position="627"/>
        <end position="649"/>
    </location>
</feature>
<keyword evidence="13" id="KW-0732">Signal</keyword>
<keyword evidence="10" id="KW-0325">Glycoprotein</keyword>
<dbReference type="Gene3D" id="2.30.39.10">
    <property type="entry name" value="Alpha-1-antitrypsin, domain 1"/>
    <property type="match status" value="1"/>
</dbReference>
<evidence type="ECO:0000256" key="8">
    <source>
        <dbReference type="ARBA" id="ARBA00023136"/>
    </source>
</evidence>
<keyword evidence="17" id="KW-1185">Reference proteome</keyword>
<dbReference type="PANTHER" id="PTHR42643">
    <property type="entry name" value="IONOTROPIC RECEPTOR 20A-RELATED"/>
    <property type="match status" value="1"/>
</dbReference>
<keyword evidence="6" id="KW-0722">Serine protease inhibitor</keyword>